<keyword evidence="2" id="KW-1185">Reference proteome</keyword>
<organism evidence="1 2">
    <name type="scientific">Dendrobium chrysotoxum</name>
    <name type="common">Orchid</name>
    <dbReference type="NCBI Taxonomy" id="161865"/>
    <lineage>
        <taxon>Eukaryota</taxon>
        <taxon>Viridiplantae</taxon>
        <taxon>Streptophyta</taxon>
        <taxon>Embryophyta</taxon>
        <taxon>Tracheophyta</taxon>
        <taxon>Spermatophyta</taxon>
        <taxon>Magnoliopsida</taxon>
        <taxon>Liliopsida</taxon>
        <taxon>Asparagales</taxon>
        <taxon>Orchidaceae</taxon>
        <taxon>Epidendroideae</taxon>
        <taxon>Malaxideae</taxon>
        <taxon>Dendrobiinae</taxon>
        <taxon>Dendrobium</taxon>
    </lineage>
</organism>
<comment type="caution">
    <text evidence="1">The sequence shown here is derived from an EMBL/GenBank/DDBJ whole genome shotgun (WGS) entry which is preliminary data.</text>
</comment>
<accession>A0AAV7H2L7</accession>
<sequence length="131" mass="14598">MRAGRAGRAGRACGQPLNRLSPPTFKLHHLTKVIKKRKCYNLHPHLWKPSLPSFKTNEKGDNVLLARAELVYSAMNDLNPNHILPSNVPNILFEEKKSSNGSTENLEELNPMVVVPTIVNVPAISENNIVE</sequence>
<reference evidence="1 2" key="1">
    <citation type="journal article" date="2021" name="Hortic Res">
        <title>Chromosome-scale assembly of the Dendrobium chrysotoxum genome enhances the understanding of orchid evolution.</title>
        <authorList>
            <person name="Zhang Y."/>
            <person name="Zhang G.Q."/>
            <person name="Zhang D."/>
            <person name="Liu X.D."/>
            <person name="Xu X.Y."/>
            <person name="Sun W.H."/>
            <person name="Yu X."/>
            <person name="Zhu X."/>
            <person name="Wang Z.W."/>
            <person name="Zhao X."/>
            <person name="Zhong W.Y."/>
            <person name="Chen H."/>
            <person name="Yin W.L."/>
            <person name="Huang T."/>
            <person name="Niu S.C."/>
            <person name="Liu Z.J."/>
        </authorList>
    </citation>
    <scope>NUCLEOTIDE SEQUENCE [LARGE SCALE GENOMIC DNA]</scope>
    <source>
        <strain evidence="1">Lindl</strain>
    </source>
</reference>
<dbReference type="AlphaFoldDB" id="A0AAV7H2L7"/>
<dbReference type="EMBL" id="JAGFBR010000009">
    <property type="protein sequence ID" value="KAH0462475.1"/>
    <property type="molecule type" value="Genomic_DNA"/>
</dbReference>
<proteinExistence type="predicted"/>
<evidence type="ECO:0000313" key="2">
    <source>
        <dbReference type="Proteomes" id="UP000775213"/>
    </source>
</evidence>
<name>A0AAV7H2L7_DENCH</name>
<protein>
    <submittedName>
        <fullName evidence="1">Uncharacterized protein</fullName>
    </submittedName>
</protein>
<evidence type="ECO:0000313" key="1">
    <source>
        <dbReference type="EMBL" id="KAH0462475.1"/>
    </source>
</evidence>
<dbReference type="Proteomes" id="UP000775213">
    <property type="component" value="Unassembled WGS sequence"/>
</dbReference>
<gene>
    <name evidence="1" type="ORF">IEQ34_010050</name>
</gene>